<dbReference type="PANTHER" id="PTHR42941">
    <property type="entry name" value="SLL1037 PROTEIN"/>
    <property type="match status" value="1"/>
</dbReference>
<reference evidence="3" key="1">
    <citation type="submission" date="2020-12" db="EMBL/GenBank/DDBJ databases">
        <title>Sedimentitalea sp. nov., isolated from sand in Incheon.</title>
        <authorList>
            <person name="Kim W."/>
        </authorList>
    </citation>
    <scope>NUCLEOTIDE SEQUENCE</scope>
    <source>
        <strain evidence="3">CAU 1593</strain>
    </source>
</reference>
<evidence type="ECO:0008006" key="5">
    <source>
        <dbReference type="Google" id="ProtNLM"/>
    </source>
</evidence>
<dbReference type="PANTHER" id="PTHR42941:SF1">
    <property type="entry name" value="SLL1037 PROTEIN"/>
    <property type="match status" value="1"/>
</dbReference>
<evidence type="ECO:0000256" key="1">
    <source>
        <dbReference type="SAM" id="Coils"/>
    </source>
</evidence>
<evidence type="ECO:0000313" key="3">
    <source>
        <dbReference type="EMBL" id="MBJ6372593.1"/>
    </source>
</evidence>
<proteinExistence type="predicted"/>
<keyword evidence="1" id="KW-0175">Coiled coil</keyword>
<gene>
    <name evidence="3" type="ORF">JF290_13745</name>
</gene>
<evidence type="ECO:0000256" key="2">
    <source>
        <dbReference type="SAM" id="Phobius"/>
    </source>
</evidence>
<comment type="caution">
    <text evidence="3">The sequence shown here is derived from an EMBL/GenBank/DDBJ whole genome shotgun (WGS) entry which is preliminary data.</text>
</comment>
<sequence length="424" mass="46417">MLFRAVFLLVLLGGIGAIVAAMMTLHPPQRLTLAAGPENGGYAQIAERYAAILARDDLMVEVVHTAGSAENAELLSAGEVDAAILQGGIDVENETVEAIGTIFFEPMSFLARRDRDVPTNPAFWQGLRITSGTEGSGTAAAFRDFQAVIGLAPEANTHLSLGYEEALAGLADGSVDIAVFVAPVDAPYLVSNYGQIWVEFLDLDHVEAIARKLEYPRSVVLPDGAISLRPVLPKQSRRIIALEARLAVAADLHPALANRLTMAALEIHGVRGLLSDPDTFPSIEGTDLPVNSIAQKLIQDGPSVWQDYLPYWIAAQLNRMLLLLLPILFILLPLLRVLPAAYAYVMGWRVWQHYPEIRLIEEELDKQQDDAALAKMDERLDELENRLAQLRLPAAYRQSSYNARIHIGLVRKRIAQIRDGAIAS</sequence>
<feature type="transmembrane region" description="Helical" evidence="2">
    <location>
        <begin position="320"/>
        <end position="345"/>
    </location>
</feature>
<dbReference type="Proteomes" id="UP000619079">
    <property type="component" value="Unassembled WGS sequence"/>
</dbReference>
<dbReference type="EMBL" id="JAELVR010000009">
    <property type="protein sequence ID" value="MBJ6372593.1"/>
    <property type="molecule type" value="Genomic_DNA"/>
</dbReference>
<dbReference type="AlphaFoldDB" id="A0A8J7JB31"/>
<feature type="coiled-coil region" evidence="1">
    <location>
        <begin position="357"/>
        <end position="393"/>
    </location>
</feature>
<dbReference type="Pfam" id="PF16868">
    <property type="entry name" value="NMT1_3"/>
    <property type="match status" value="1"/>
</dbReference>
<accession>A0A8J7JB31</accession>
<keyword evidence="2" id="KW-1133">Transmembrane helix</keyword>
<evidence type="ECO:0000313" key="4">
    <source>
        <dbReference type="Proteomes" id="UP000619079"/>
    </source>
</evidence>
<dbReference type="Gene3D" id="3.40.190.10">
    <property type="entry name" value="Periplasmic binding protein-like II"/>
    <property type="match status" value="2"/>
</dbReference>
<dbReference type="RefSeq" id="WP_199025467.1">
    <property type="nucleotide sequence ID" value="NZ_JAELVR010000009.1"/>
</dbReference>
<dbReference type="InterPro" id="IPR011852">
    <property type="entry name" value="TRAP_TAXI"/>
</dbReference>
<dbReference type="SUPFAM" id="SSF53850">
    <property type="entry name" value="Periplasmic binding protein-like II"/>
    <property type="match status" value="1"/>
</dbReference>
<protein>
    <recommendedName>
        <fullName evidence="5">C4-dicarboxylate ABC transporter substrate-binding protein</fullName>
    </recommendedName>
</protein>
<keyword evidence="2" id="KW-0472">Membrane</keyword>
<organism evidence="3 4">
    <name type="scientific">Sedimentitalea arenosa</name>
    <dbReference type="NCBI Taxonomy" id="2798803"/>
    <lineage>
        <taxon>Bacteria</taxon>
        <taxon>Pseudomonadati</taxon>
        <taxon>Pseudomonadota</taxon>
        <taxon>Alphaproteobacteria</taxon>
        <taxon>Rhodobacterales</taxon>
        <taxon>Paracoccaceae</taxon>
        <taxon>Sedimentitalea</taxon>
    </lineage>
</organism>
<keyword evidence="2" id="KW-0812">Transmembrane</keyword>
<keyword evidence="4" id="KW-1185">Reference proteome</keyword>
<name>A0A8J7JB31_9RHOB</name>